<name>A0ABV7XAK2_9SPHN</name>
<feature type="transmembrane region" description="Helical" evidence="1">
    <location>
        <begin position="249"/>
        <end position="266"/>
    </location>
</feature>
<feature type="domain" description="GGDEF" evidence="4">
    <location>
        <begin position="405"/>
        <end position="537"/>
    </location>
</feature>
<evidence type="ECO:0000313" key="5">
    <source>
        <dbReference type="EMBL" id="MFC3712322.1"/>
    </source>
</evidence>
<protein>
    <submittedName>
        <fullName evidence="5">Bifunctional diguanylate cyclase/phosphodiesterase</fullName>
    </submittedName>
</protein>
<keyword evidence="1" id="KW-0472">Membrane</keyword>
<dbReference type="CDD" id="cd01949">
    <property type="entry name" value="GGDEF"/>
    <property type="match status" value="1"/>
</dbReference>
<feature type="transmembrane region" description="Helical" evidence="1">
    <location>
        <begin position="305"/>
        <end position="323"/>
    </location>
</feature>
<dbReference type="InterPro" id="IPR011623">
    <property type="entry name" value="7TMR_DISM_rcpt_extracell_dom1"/>
</dbReference>
<dbReference type="SUPFAM" id="SSF55073">
    <property type="entry name" value="Nucleotide cyclase"/>
    <property type="match status" value="1"/>
</dbReference>
<dbReference type="InterPro" id="IPR043128">
    <property type="entry name" value="Rev_trsase/Diguanyl_cyclase"/>
</dbReference>
<evidence type="ECO:0000313" key="6">
    <source>
        <dbReference type="Proteomes" id="UP001595615"/>
    </source>
</evidence>
<dbReference type="InterPro" id="IPR000160">
    <property type="entry name" value="GGDEF_dom"/>
</dbReference>
<evidence type="ECO:0000256" key="1">
    <source>
        <dbReference type="SAM" id="Phobius"/>
    </source>
</evidence>
<dbReference type="PROSITE" id="PS50887">
    <property type="entry name" value="GGDEF"/>
    <property type="match status" value="1"/>
</dbReference>
<keyword evidence="2" id="KW-0732">Signal</keyword>
<dbReference type="SUPFAM" id="SSF141868">
    <property type="entry name" value="EAL domain-like"/>
    <property type="match status" value="1"/>
</dbReference>
<feature type="transmembrane region" description="Helical" evidence="1">
    <location>
        <begin position="151"/>
        <end position="172"/>
    </location>
</feature>
<dbReference type="Pfam" id="PF07695">
    <property type="entry name" value="7TMR-DISM_7TM"/>
    <property type="match status" value="1"/>
</dbReference>
<dbReference type="SMART" id="SM00052">
    <property type="entry name" value="EAL"/>
    <property type="match status" value="1"/>
</dbReference>
<dbReference type="NCBIfam" id="TIGR00254">
    <property type="entry name" value="GGDEF"/>
    <property type="match status" value="1"/>
</dbReference>
<keyword evidence="1" id="KW-1133">Transmembrane helix</keyword>
<dbReference type="InterPro" id="IPR035919">
    <property type="entry name" value="EAL_sf"/>
</dbReference>
<feature type="transmembrane region" description="Helical" evidence="1">
    <location>
        <begin position="278"/>
        <end position="298"/>
    </location>
</feature>
<organism evidence="5 6">
    <name type="scientific">Sphingoaurantiacus capsulatus</name>
    <dbReference type="NCBI Taxonomy" id="1771310"/>
    <lineage>
        <taxon>Bacteria</taxon>
        <taxon>Pseudomonadati</taxon>
        <taxon>Pseudomonadota</taxon>
        <taxon>Alphaproteobacteria</taxon>
        <taxon>Sphingomonadales</taxon>
        <taxon>Sphingosinicellaceae</taxon>
        <taxon>Sphingoaurantiacus</taxon>
    </lineage>
</organism>
<dbReference type="EMBL" id="JBHRXV010000004">
    <property type="protein sequence ID" value="MFC3712322.1"/>
    <property type="molecule type" value="Genomic_DNA"/>
</dbReference>
<dbReference type="RefSeq" id="WP_380858963.1">
    <property type="nucleotide sequence ID" value="NZ_JBHRXV010000004.1"/>
</dbReference>
<feature type="transmembrane region" description="Helical" evidence="1">
    <location>
        <begin position="218"/>
        <end position="237"/>
    </location>
</feature>
<dbReference type="Gene3D" id="3.20.20.450">
    <property type="entry name" value="EAL domain"/>
    <property type="match status" value="1"/>
</dbReference>
<dbReference type="PANTHER" id="PTHR33121:SF70">
    <property type="entry name" value="SIGNALING PROTEIN YKOW"/>
    <property type="match status" value="1"/>
</dbReference>
<feature type="signal peptide" evidence="2">
    <location>
        <begin position="1"/>
        <end position="19"/>
    </location>
</feature>
<evidence type="ECO:0000259" key="3">
    <source>
        <dbReference type="PROSITE" id="PS50883"/>
    </source>
</evidence>
<dbReference type="PROSITE" id="PS50883">
    <property type="entry name" value="EAL"/>
    <property type="match status" value="1"/>
</dbReference>
<feature type="domain" description="EAL" evidence="3">
    <location>
        <begin position="546"/>
        <end position="795"/>
    </location>
</feature>
<dbReference type="InterPro" id="IPR050706">
    <property type="entry name" value="Cyclic-di-GMP_PDE-like"/>
</dbReference>
<sequence>MLRLLLFLLLFMPGSAVLAADAPVRLQVQPLDCATAAAPCSQNGPRWTWVQIGNPQALAALPANFDLFVDQTRFRTIRIEIGGAQPLVIERRGHELEGDWTLGQNLRFDVPVAGAGVRSIRIGFEDIDDISLMRSVKAMTPKASAAHEQRWSALIAMVTGILTCSLIYNLFLLSWLRTTFQRWYVAWVASALTYMLLWTGGIFYLFPQLTGPTGIRMGLVAVAAVIASATAFFVELIEPGKLPRWLIQMGRATALVVFVSGCIAAADPWIEPMIGDRALNLGFISTLLTIGIGSVIAIRRGSRTVWFYLAGWSPPLIVFGVRIARNFGVAPQSDIIDMLTFVAIALEAVILSLAIADRFREIRRQRDAADVERETMRRVATTDPLTGLSNRAAFQEWMTQLPATGGADLVIIDVDHLKEANDLAGHDAGDALILAAGDRLRTAAGEDARVARMGGDEFSVILTGDHRARLPAVLDAIATSSADPIEHRGRQLQLSMSAGHAVWTAEGDSSTELYKKADLALYRAKAQARGGWCSYDESMHDEVEADRRTVAEARRGIDRGEFQLYFQPVVDLATGRIVNHEALLRWNHPTYGLLLPADFMAIFDDVRTAGAIQPRVLAMALDHAAATGGRVSVNFLGSQLQGEAGAAEILGQLAARGLKGQSLIVEVTETVMLGRHDAPIIDCLHRLRAAGATVALDDFGTGFASLIHLRDFPADVLKIDRSFIAGLPGDEGSQKIVRAIIALAHGLGKRVVAEGIETEAQHDFLHALGCDLGQGYLLGQPAPAPAGALGSDQAA</sequence>
<dbReference type="CDD" id="cd01948">
    <property type="entry name" value="EAL"/>
    <property type="match status" value="1"/>
</dbReference>
<keyword evidence="1" id="KW-0812">Transmembrane</keyword>
<reference evidence="6" key="1">
    <citation type="journal article" date="2019" name="Int. J. Syst. Evol. Microbiol.">
        <title>The Global Catalogue of Microorganisms (GCM) 10K type strain sequencing project: providing services to taxonomists for standard genome sequencing and annotation.</title>
        <authorList>
            <consortium name="The Broad Institute Genomics Platform"/>
            <consortium name="The Broad Institute Genome Sequencing Center for Infectious Disease"/>
            <person name="Wu L."/>
            <person name="Ma J."/>
        </authorList>
    </citation>
    <scope>NUCLEOTIDE SEQUENCE [LARGE SCALE GENOMIC DNA]</scope>
    <source>
        <strain evidence="6">KCTC 42644</strain>
    </source>
</reference>
<feature type="transmembrane region" description="Helical" evidence="1">
    <location>
        <begin position="335"/>
        <end position="356"/>
    </location>
</feature>
<dbReference type="Gene3D" id="3.30.70.270">
    <property type="match status" value="1"/>
</dbReference>
<keyword evidence="6" id="KW-1185">Reference proteome</keyword>
<gene>
    <name evidence="5" type="ORF">ACFOMD_07065</name>
</gene>
<evidence type="ECO:0000259" key="4">
    <source>
        <dbReference type="PROSITE" id="PS50887"/>
    </source>
</evidence>
<dbReference type="Pfam" id="PF00563">
    <property type="entry name" value="EAL"/>
    <property type="match status" value="1"/>
</dbReference>
<dbReference type="SMART" id="SM00267">
    <property type="entry name" value="GGDEF"/>
    <property type="match status" value="1"/>
</dbReference>
<dbReference type="InterPro" id="IPR001633">
    <property type="entry name" value="EAL_dom"/>
</dbReference>
<feature type="chain" id="PRO_5046988651" evidence="2">
    <location>
        <begin position="20"/>
        <end position="795"/>
    </location>
</feature>
<dbReference type="PANTHER" id="PTHR33121">
    <property type="entry name" value="CYCLIC DI-GMP PHOSPHODIESTERASE PDEF"/>
    <property type="match status" value="1"/>
</dbReference>
<dbReference type="InterPro" id="IPR029787">
    <property type="entry name" value="Nucleotide_cyclase"/>
</dbReference>
<dbReference type="Proteomes" id="UP001595615">
    <property type="component" value="Unassembled WGS sequence"/>
</dbReference>
<dbReference type="Pfam" id="PF00990">
    <property type="entry name" value="GGDEF"/>
    <property type="match status" value="1"/>
</dbReference>
<comment type="caution">
    <text evidence="5">The sequence shown here is derived from an EMBL/GenBank/DDBJ whole genome shotgun (WGS) entry which is preliminary data.</text>
</comment>
<proteinExistence type="predicted"/>
<accession>A0ABV7XAK2</accession>
<evidence type="ECO:0000256" key="2">
    <source>
        <dbReference type="SAM" id="SignalP"/>
    </source>
</evidence>
<feature type="transmembrane region" description="Helical" evidence="1">
    <location>
        <begin position="184"/>
        <end position="206"/>
    </location>
</feature>